<sequence>MARLKSLWSWIHFFQILSAFYCILQITSGSYVEQYLESVEVCSAGSGGLGLGVLSEYIGDLAKKRVRLANFPNNTVVIKMSRWPAMWSSFFNFRCQFTVTAPKKHGVMMTVRSMHLRTRRDSKSCRDYFKFKQDNEVWTNPVCGDLSKDDNSKNPEDLVGPRFISSSKGEIDVMFHTSGEDPDDDHKPFSLEILFTAFADCSTPQMTKLVAEDKYRQCSSIRKMSCIPKALYCDGVINCGFDDDFGADELNCATENKHNEIKRSISIYVFAVTAVSTLVIVIVFVLLVCCCMRKFQKTPRPTTGNRSRALDMEFSLSTAGPPSAPPLTLERSVNSSSTMKSEDLPPPYDALFPSSDVTITQPVQKKK</sequence>
<comment type="caution">
    <text evidence="5">The sequence shown here is derived from an EMBL/GenBank/DDBJ whole genome shotgun (WGS) entry which is preliminary data.</text>
</comment>
<feature type="chain" id="PRO_5035156078" evidence="4">
    <location>
        <begin position="30"/>
        <end position="367"/>
    </location>
</feature>
<dbReference type="InterPro" id="IPR002172">
    <property type="entry name" value="LDrepeatLR_classA_rpt"/>
</dbReference>
<dbReference type="Proteomes" id="UP000708208">
    <property type="component" value="Unassembled WGS sequence"/>
</dbReference>
<feature type="region of interest" description="Disordered" evidence="2">
    <location>
        <begin position="317"/>
        <end position="354"/>
    </location>
</feature>
<name>A0A8J2PMH0_9HEXA</name>
<evidence type="ECO:0000313" key="5">
    <source>
        <dbReference type="EMBL" id="CAG7820105.1"/>
    </source>
</evidence>
<dbReference type="CDD" id="cd00112">
    <property type="entry name" value="LDLa"/>
    <property type="match status" value="1"/>
</dbReference>
<dbReference type="AlphaFoldDB" id="A0A8J2PMH0"/>
<evidence type="ECO:0000256" key="2">
    <source>
        <dbReference type="SAM" id="MobiDB-lite"/>
    </source>
</evidence>
<evidence type="ECO:0000256" key="1">
    <source>
        <dbReference type="ARBA" id="ARBA00023157"/>
    </source>
</evidence>
<keyword evidence="3" id="KW-1133">Transmembrane helix</keyword>
<proteinExistence type="predicted"/>
<keyword evidence="3" id="KW-0812">Transmembrane</keyword>
<accession>A0A8J2PMH0</accession>
<keyword evidence="6" id="KW-1185">Reference proteome</keyword>
<dbReference type="SMART" id="SM00192">
    <property type="entry name" value="LDLa"/>
    <property type="match status" value="1"/>
</dbReference>
<organism evidence="5 6">
    <name type="scientific">Allacma fusca</name>
    <dbReference type="NCBI Taxonomy" id="39272"/>
    <lineage>
        <taxon>Eukaryota</taxon>
        <taxon>Metazoa</taxon>
        <taxon>Ecdysozoa</taxon>
        <taxon>Arthropoda</taxon>
        <taxon>Hexapoda</taxon>
        <taxon>Collembola</taxon>
        <taxon>Symphypleona</taxon>
        <taxon>Sminthuridae</taxon>
        <taxon>Allacma</taxon>
    </lineage>
</organism>
<dbReference type="OrthoDB" id="47276at2759"/>
<protein>
    <submittedName>
        <fullName evidence="5">Uncharacterized protein</fullName>
    </submittedName>
</protein>
<evidence type="ECO:0000256" key="4">
    <source>
        <dbReference type="SAM" id="SignalP"/>
    </source>
</evidence>
<reference evidence="5" key="1">
    <citation type="submission" date="2021-06" db="EMBL/GenBank/DDBJ databases">
        <authorList>
            <person name="Hodson N. C."/>
            <person name="Mongue J. A."/>
            <person name="Jaron S. K."/>
        </authorList>
    </citation>
    <scope>NUCLEOTIDE SEQUENCE</scope>
</reference>
<evidence type="ECO:0000256" key="3">
    <source>
        <dbReference type="SAM" id="Phobius"/>
    </source>
</evidence>
<keyword evidence="1" id="KW-1015">Disulfide bond</keyword>
<keyword evidence="4" id="KW-0732">Signal</keyword>
<feature type="signal peptide" evidence="4">
    <location>
        <begin position="1"/>
        <end position="29"/>
    </location>
</feature>
<evidence type="ECO:0000313" key="6">
    <source>
        <dbReference type="Proteomes" id="UP000708208"/>
    </source>
</evidence>
<dbReference type="EMBL" id="CAJVCH010469259">
    <property type="protein sequence ID" value="CAG7820105.1"/>
    <property type="molecule type" value="Genomic_DNA"/>
</dbReference>
<feature type="transmembrane region" description="Helical" evidence="3">
    <location>
        <begin position="267"/>
        <end position="290"/>
    </location>
</feature>
<gene>
    <name evidence="5" type="ORF">AFUS01_LOCUS30512</name>
</gene>
<keyword evidence="3" id="KW-0472">Membrane</keyword>